<evidence type="ECO:0000313" key="6">
    <source>
        <dbReference type="Proteomes" id="UP001501459"/>
    </source>
</evidence>
<dbReference type="Pfam" id="PF00005">
    <property type="entry name" value="ABC_tran"/>
    <property type="match status" value="1"/>
</dbReference>
<evidence type="ECO:0000256" key="1">
    <source>
        <dbReference type="ARBA" id="ARBA00022448"/>
    </source>
</evidence>
<feature type="domain" description="ABC transporter" evidence="4">
    <location>
        <begin position="4"/>
        <end position="232"/>
    </location>
</feature>
<accession>A0ABN0ZA26</accession>
<dbReference type="RefSeq" id="WP_343752472.1">
    <property type="nucleotide sequence ID" value="NZ_BAAADM010000044.1"/>
</dbReference>
<reference evidence="5 6" key="1">
    <citation type="journal article" date="2019" name="Int. J. Syst. Evol. Microbiol.">
        <title>The Global Catalogue of Microorganisms (GCM) 10K type strain sequencing project: providing services to taxonomists for standard genome sequencing and annotation.</title>
        <authorList>
            <consortium name="The Broad Institute Genomics Platform"/>
            <consortium name="The Broad Institute Genome Sequencing Center for Infectious Disease"/>
            <person name="Wu L."/>
            <person name="Ma J."/>
        </authorList>
    </citation>
    <scope>NUCLEOTIDE SEQUENCE [LARGE SCALE GENOMIC DNA]</scope>
    <source>
        <strain evidence="5 6">JCM 12149</strain>
    </source>
</reference>
<dbReference type="InterPro" id="IPR027417">
    <property type="entry name" value="P-loop_NTPase"/>
</dbReference>
<comment type="caution">
    <text evidence="5">The sequence shown here is derived from an EMBL/GenBank/DDBJ whole genome shotgun (WGS) entry which is preliminary data.</text>
</comment>
<name>A0ABN0ZA26_9BACI</name>
<keyword evidence="3 5" id="KW-0067">ATP-binding</keyword>
<dbReference type="InterPro" id="IPR003593">
    <property type="entry name" value="AAA+_ATPase"/>
</dbReference>
<dbReference type="Gene3D" id="3.40.50.300">
    <property type="entry name" value="P-loop containing nucleotide triphosphate hydrolases"/>
    <property type="match status" value="1"/>
</dbReference>
<proteinExistence type="predicted"/>
<keyword evidence="2" id="KW-0547">Nucleotide-binding</keyword>
<keyword evidence="6" id="KW-1185">Reference proteome</keyword>
<dbReference type="Proteomes" id="UP001501459">
    <property type="component" value="Unassembled WGS sequence"/>
</dbReference>
<evidence type="ECO:0000256" key="2">
    <source>
        <dbReference type="ARBA" id="ARBA00022741"/>
    </source>
</evidence>
<dbReference type="PANTHER" id="PTHR42939:SF5">
    <property type="entry name" value="ABC-TYPE TRANSPORTER ATP-BINDING PROTEIN ECSA"/>
    <property type="match status" value="1"/>
</dbReference>
<evidence type="ECO:0000259" key="4">
    <source>
        <dbReference type="PROSITE" id="PS50893"/>
    </source>
</evidence>
<dbReference type="CDD" id="cd03230">
    <property type="entry name" value="ABC_DR_subfamily_A"/>
    <property type="match status" value="1"/>
</dbReference>
<evidence type="ECO:0000256" key="3">
    <source>
        <dbReference type="ARBA" id="ARBA00022840"/>
    </source>
</evidence>
<dbReference type="PANTHER" id="PTHR42939">
    <property type="entry name" value="ABC TRANSPORTER ATP-BINDING PROTEIN ALBC-RELATED"/>
    <property type="match status" value="1"/>
</dbReference>
<dbReference type="SUPFAM" id="SSF52540">
    <property type="entry name" value="P-loop containing nucleoside triphosphate hydrolases"/>
    <property type="match status" value="1"/>
</dbReference>
<dbReference type="GO" id="GO:0005524">
    <property type="term" value="F:ATP binding"/>
    <property type="evidence" value="ECO:0007669"/>
    <property type="project" value="UniProtKB-KW"/>
</dbReference>
<dbReference type="PROSITE" id="PS50893">
    <property type="entry name" value="ABC_TRANSPORTER_2"/>
    <property type="match status" value="1"/>
</dbReference>
<sequence>MNVLQIKNLRIEMNQAVLLDGITFDIKPSSVTALVGHNGAGKSTLFKTVMGVMAKSEGEIWINEKYGQDDDFLTFKQLISYLPEEPLLLTELTVMQHFQLYAMSYAVPEEKLQNSLERLVPGFELEDKLDKYPEALSKGMRQKVQTICALLPDTPLLFIDEPFMGLDIYAMEYLEELIQEKAKNGTSILLTSHQLERVKDIAENYIMLQHGKIQSHGPIADFQTIKRRSVDE</sequence>
<dbReference type="EMBL" id="BAAADM010000044">
    <property type="protein sequence ID" value="GAA0440938.1"/>
    <property type="molecule type" value="Genomic_DNA"/>
</dbReference>
<dbReference type="SMART" id="SM00382">
    <property type="entry name" value="AAA"/>
    <property type="match status" value="1"/>
</dbReference>
<protein>
    <submittedName>
        <fullName evidence="5">ABC transporter ATP-binding protein EcsA</fullName>
    </submittedName>
</protein>
<evidence type="ECO:0000313" key="5">
    <source>
        <dbReference type="EMBL" id="GAA0440938.1"/>
    </source>
</evidence>
<dbReference type="InterPro" id="IPR051782">
    <property type="entry name" value="ABC_Transporter_VariousFunc"/>
</dbReference>
<keyword evidence="1" id="KW-0813">Transport</keyword>
<gene>
    <name evidence="5" type="primary">ecsA_2</name>
    <name evidence="5" type="ORF">GCM10008983_17560</name>
</gene>
<dbReference type="InterPro" id="IPR003439">
    <property type="entry name" value="ABC_transporter-like_ATP-bd"/>
</dbReference>
<organism evidence="5 6">
    <name type="scientific">Lentibacillus halophilus</name>
    <dbReference type="NCBI Taxonomy" id="295065"/>
    <lineage>
        <taxon>Bacteria</taxon>
        <taxon>Bacillati</taxon>
        <taxon>Bacillota</taxon>
        <taxon>Bacilli</taxon>
        <taxon>Bacillales</taxon>
        <taxon>Bacillaceae</taxon>
        <taxon>Lentibacillus</taxon>
    </lineage>
</organism>